<dbReference type="InterPro" id="IPR027417">
    <property type="entry name" value="P-loop_NTPase"/>
</dbReference>
<dbReference type="InterPro" id="IPR003439">
    <property type="entry name" value="ABC_transporter-like_ATP-bd"/>
</dbReference>
<dbReference type="InterPro" id="IPR051782">
    <property type="entry name" value="ABC_Transporter_VariousFunc"/>
</dbReference>
<evidence type="ECO:0000259" key="4">
    <source>
        <dbReference type="PROSITE" id="PS50893"/>
    </source>
</evidence>
<dbReference type="RefSeq" id="WP_002445395.1">
    <property type="nucleotide sequence ID" value="NZ_AP018585.1"/>
</dbReference>
<evidence type="ECO:0000313" key="5">
    <source>
        <dbReference type="EMBL" id="BBD92060.1"/>
    </source>
</evidence>
<reference evidence="5 6" key="1">
    <citation type="submission" date="2018-05" db="EMBL/GenBank/DDBJ databases">
        <title>Complete genome sequencing of three human clinical isolates of Staphylococcus caprae reveals virulence factors similar to those of S. epidermidis and S. capitis.</title>
        <authorList>
            <person name="Watanabe S."/>
            <person name="Cui L."/>
        </authorList>
    </citation>
    <scope>NUCLEOTIDE SEQUENCE [LARGE SCALE GENOMIC DNA]</scope>
    <source>
        <strain evidence="5 6">JMUB590</strain>
    </source>
</reference>
<dbReference type="PANTHER" id="PTHR42939:SF3">
    <property type="entry name" value="ABC TRANSPORTER ATP-BINDING COMPONENT"/>
    <property type="match status" value="1"/>
</dbReference>
<keyword evidence="1" id="KW-0813">Transport</keyword>
<dbReference type="InterPro" id="IPR003593">
    <property type="entry name" value="AAA+_ATPase"/>
</dbReference>
<dbReference type="GO" id="GO:0005524">
    <property type="term" value="F:ATP binding"/>
    <property type="evidence" value="ECO:0007669"/>
    <property type="project" value="UniProtKB-KW"/>
</dbReference>
<dbReference type="Gene3D" id="3.40.50.300">
    <property type="entry name" value="P-loop containing nucleotide triphosphate hydrolases"/>
    <property type="match status" value="1"/>
</dbReference>
<evidence type="ECO:0000256" key="2">
    <source>
        <dbReference type="ARBA" id="ARBA00022741"/>
    </source>
</evidence>
<dbReference type="SUPFAM" id="SSF52540">
    <property type="entry name" value="P-loop containing nucleoside triphosphate hydrolases"/>
    <property type="match status" value="1"/>
</dbReference>
<proteinExistence type="predicted"/>
<organism evidence="5 6">
    <name type="scientific">Staphylococcus caprae</name>
    <dbReference type="NCBI Taxonomy" id="29380"/>
    <lineage>
        <taxon>Bacteria</taxon>
        <taxon>Bacillati</taxon>
        <taxon>Bacillota</taxon>
        <taxon>Bacilli</taxon>
        <taxon>Bacillales</taxon>
        <taxon>Staphylococcaceae</taxon>
        <taxon>Staphylococcus</taxon>
    </lineage>
</organism>
<sequence length="299" mass="35106">MNAIELKKVSYQTSEFQLKDISFEVPKGFVTGFIGGNGAGKTTVIRLIMDLIQSKNGQISVFEKNMKTDPVEIKNKIGFVYSETYFNDKWTAKKLENIVAPFYKDWDHELFINYLQFFQLPYNKKIKTFSTGMKMKLSLAVAFSHHAELFILDEPTSGLDPLVRNELLEIIQQELIDEDKTVFLSTHIISDLEKIADYIVYLRDGEIIFNESRDKLFEKYKVISGSNEDLDQELEELLIYKEIRKTGYIGLTEHYQTFKELFGNRIEIKNPTIEELMIYLEKNKKKKDFKYYQQREKSL</sequence>
<evidence type="ECO:0000256" key="3">
    <source>
        <dbReference type="ARBA" id="ARBA00022840"/>
    </source>
</evidence>
<evidence type="ECO:0000256" key="1">
    <source>
        <dbReference type="ARBA" id="ARBA00022448"/>
    </source>
</evidence>
<dbReference type="Pfam" id="PF00005">
    <property type="entry name" value="ABC_tran"/>
    <property type="match status" value="1"/>
</dbReference>
<feature type="domain" description="ABC transporter" evidence="4">
    <location>
        <begin position="1"/>
        <end position="229"/>
    </location>
</feature>
<dbReference type="NCBIfam" id="NF047565">
    <property type="entry name" value="PSM_export_PmtA"/>
    <property type="match status" value="1"/>
</dbReference>
<accession>A0ABN5W8S2</accession>
<protein>
    <submittedName>
        <fullName evidence="5">ABC transporter ATP-binding protein</fullName>
    </submittedName>
</protein>
<dbReference type="CDD" id="cd03230">
    <property type="entry name" value="ABC_DR_subfamily_A"/>
    <property type="match status" value="1"/>
</dbReference>
<dbReference type="GeneID" id="58050725"/>
<dbReference type="PANTHER" id="PTHR42939">
    <property type="entry name" value="ABC TRANSPORTER ATP-BINDING PROTEIN ALBC-RELATED"/>
    <property type="match status" value="1"/>
</dbReference>
<dbReference type="EMBL" id="AP018586">
    <property type="protein sequence ID" value="BBD92060.1"/>
    <property type="molecule type" value="Genomic_DNA"/>
</dbReference>
<keyword evidence="2" id="KW-0547">Nucleotide-binding</keyword>
<name>A0ABN5W8S2_9STAP</name>
<keyword evidence="3 5" id="KW-0067">ATP-binding</keyword>
<dbReference type="SMART" id="SM00382">
    <property type="entry name" value="AAA"/>
    <property type="match status" value="1"/>
</dbReference>
<keyword evidence="6" id="KW-1185">Reference proteome</keyword>
<dbReference type="Proteomes" id="UP000274772">
    <property type="component" value="Chromosome"/>
</dbReference>
<evidence type="ECO:0000313" key="6">
    <source>
        <dbReference type="Proteomes" id="UP000274772"/>
    </source>
</evidence>
<gene>
    <name evidence="5" type="ORF">JMUB590_0964</name>
</gene>
<dbReference type="PROSITE" id="PS50893">
    <property type="entry name" value="ABC_TRANSPORTER_2"/>
    <property type="match status" value="1"/>
</dbReference>